<evidence type="ECO:0000313" key="1">
    <source>
        <dbReference type="EMBL" id="NGZ84771.1"/>
    </source>
</evidence>
<reference evidence="1 2" key="1">
    <citation type="submission" date="2020-01" db="EMBL/GenBank/DDBJ databases">
        <authorList>
            <person name="Lee S.D."/>
        </authorList>
    </citation>
    <scope>NUCLEOTIDE SEQUENCE [LARGE SCALE GENOMIC DNA]</scope>
    <source>
        <strain evidence="1 2">SAP-35</strain>
    </source>
</reference>
<organism evidence="1 2">
    <name type="scientific">Duganella aceris</name>
    <dbReference type="NCBI Taxonomy" id="2703883"/>
    <lineage>
        <taxon>Bacteria</taxon>
        <taxon>Pseudomonadati</taxon>
        <taxon>Pseudomonadota</taxon>
        <taxon>Betaproteobacteria</taxon>
        <taxon>Burkholderiales</taxon>
        <taxon>Oxalobacteraceae</taxon>
        <taxon>Telluria group</taxon>
        <taxon>Duganella</taxon>
    </lineage>
</organism>
<protein>
    <recommendedName>
        <fullName evidence="3">XRE family transcriptional regulator</fullName>
    </recommendedName>
</protein>
<keyword evidence="2" id="KW-1185">Reference proteome</keyword>
<reference evidence="2" key="2">
    <citation type="submission" date="2023-07" db="EMBL/GenBank/DDBJ databases">
        <title>Duganella aceri sp. nov., isolated from tree sap.</title>
        <authorList>
            <person name="Kim I.S."/>
        </authorList>
    </citation>
    <scope>NUCLEOTIDE SEQUENCE [LARGE SCALE GENOMIC DNA]</scope>
    <source>
        <strain evidence="2">SAP-35</strain>
    </source>
</reference>
<dbReference type="RefSeq" id="WP_166102318.1">
    <property type="nucleotide sequence ID" value="NZ_JAADJT010000004.1"/>
</dbReference>
<evidence type="ECO:0008006" key="3">
    <source>
        <dbReference type="Google" id="ProtNLM"/>
    </source>
</evidence>
<name>A0ABX0FJL8_9BURK</name>
<comment type="caution">
    <text evidence="1">The sequence shown here is derived from an EMBL/GenBank/DDBJ whole genome shotgun (WGS) entry which is preliminary data.</text>
</comment>
<sequence length="88" mass="9895">MATPYNPGNLLDSMISHLQLRTDADLSRALQVAPPMISKMRHSRLPVGGAVLIRMHEVSGLSLSTLRDMMGDRRRKFRFSNAYGRPKT</sequence>
<proteinExistence type="predicted"/>
<evidence type="ECO:0000313" key="2">
    <source>
        <dbReference type="Proteomes" id="UP000666369"/>
    </source>
</evidence>
<dbReference type="Proteomes" id="UP000666369">
    <property type="component" value="Unassembled WGS sequence"/>
</dbReference>
<gene>
    <name evidence="1" type="ORF">GW587_10945</name>
</gene>
<dbReference type="EMBL" id="JAADJT010000004">
    <property type="protein sequence ID" value="NGZ84771.1"/>
    <property type="molecule type" value="Genomic_DNA"/>
</dbReference>
<accession>A0ABX0FJL8</accession>